<dbReference type="EMBL" id="LBBT01000216">
    <property type="protein sequence ID" value="KKY01093.1"/>
    <property type="molecule type" value="Genomic_DNA"/>
</dbReference>
<keyword evidence="2" id="KW-0963">Cytoplasm</keyword>
<proteinExistence type="inferred from homology"/>
<dbReference type="Proteomes" id="UP000034407">
    <property type="component" value="Unassembled WGS sequence"/>
</dbReference>
<evidence type="ECO:0000256" key="6">
    <source>
        <dbReference type="ARBA" id="ARBA00093785"/>
    </source>
</evidence>
<evidence type="ECO:0000256" key="4">
    <source>
        <dbReference type="ARBA" id="ARBA00023186"/>
    </source>
</evidence>
<organism evidence="8 9">
    <name type="scientific">Paraclostridium benzoelyticum</name>
    <dbReference type="NCBI Taxonomy" id="1629550"/>
    <lineage>
        <taxon>Bacteria</taxon>
        <taxon>Bacillati</taxon>
        <taxon>Bacillota</taxon>
        <taxon>Clostridia</taxon>
        <taxon>Peptostreptococcales</taxon>
        <taxon>Peptostreptococcaceae</taxon>
        <taxon>Paraclostridium</taxon>
    </lineage>
</organism>
<dbReference type="AlphaFoldDB" id="A0A0M3DFN7"/>
<dbReference type="SUPFAM" id="SSF109755">
    <property type="entry name" value="PhoU-like"/>
    <property type="match status" value="1"/>
</dbReference>
<evidence type="ECO:0000256" key="7">
    <source>
        <dbReference type="ARBA" id="ARBA00093797"/>
    </source>
</evidence>
<dbReference type="RefSeq" id="WP_046823229.1">
    <property type="nucleotide sequence ID" value="NZ_LBBT01000216.1"/>
</dbReference>
<evidence type="ECO:0000256" key="1">
    <source>
        <dbReference type="ARBA" id="ARBA00004514"/>
    </source>
</evidence>
<comment type="function">
    <text evidence="5">May act as an export chaperone for the filament capping protein FliD.</text>
</comment>
<evidence type="ECO:0000256" key="2">
    <source>
        <dbReference type="ARBA" id="ARBA00022490"/>
    </source>
</evidence>
<keyword evidence="9" id="KW-1185">Reference proteome</keyword>
<evidence type="ECO:0000313" key="8">
    <source>
        <dbReference type="EMBL" id="KKY01093.1"/>
    </source>
</evidence>
<protein>
    <recommendedName>
        <fullName evidence="7">Flagellar protein FliT</fullName>
    </recommendedName>
</protein>
<keyword evidence="3" id="KW-1005">Bacterial flagellum biogenesis</keyword>
<dbReference type="PATRIC" id="fig|1629550.3.peg.1552"/>
<reference evidence="8 9" key="1">
    <citation type="submission" date="2015-04" db="EMBL/GenBank/DDBJ databases">
        <title>Microcin producing Clostridium sp. JC272T.</title>
        <authorList>
            <person name="Jyothsna T."/>
            <person name="Sasikala C."/>
            <person name="Ramana C."/>
        </authorList>
    </citation>
    <scope>NUCLEOTIDE SEQUENCE [LARGE SCALE GENOMIC DNA]</scope>
    <source>
        <strain evidence="8 9">JC272</strain>
    </source>
</reference>
<evidence type="ECO:0000256" key="3">
    <source>
        <dbReference type="ARBA" id="ARBA00022795"/>
    </source>
</evidence>
<evidence type="ECO:0000313" key="9">
    <source>
        <dbReference type="Proteomes" id="UP000034407"/>
    </source>
</evidence>
<keyword evidence="4" id="KW-0143">Chaperone</keyword>
<name>A0A0M3DFN7_9FIRM</name>
<comment type="similarity">
    <text evidence="6">Belongs to the bacillales FliT family.</text>
</comment>
<comment type="subcellular location">
    <subcellularLocation>
        <location evidence="1">Cytoplasm</location>
        <location evidence="1">Cytosol</location>
    </subcellularLocation>
</comment>
<evidence type="ECO:0000256" key="5">
    <source>
        <dbReference type="ARBA" id="ARBA00093765"/>
    </source>
</evidence>
<gene>
    <name evidence="8" type="ORF">VN21_10505</name>
</gene>
<accession>A0A0M3DFN7</accession>
<sequence>MIELANKYKDISLDIINKLKNKDIEEINELLDIRQNILDDVTNSKQFKDILLKENILNIDETIKSLVKEQIESKKEEIKEHNRSKKASMSYINIGKENLNIFNKKV</sequence>
<dbReference type="InterPro" id="IPR008622">
    <property type="entry name" value="FliT"/>
</dbReference>
<dbReference type="Pfam" id="PF05400">
    <property type="entry name" value="FliT"/>
    <property type="match status" value="1"/>
</dbReference>
<comment type="caution">
    <text evidence="8">The sequence shown here is derived from an EMBL/GenBank/DDBJ whole genome shotgun (WGS) entry which is preliminary data.</text>
</comment>